<accession>A0A0K3CFM6</accession>
<name>A0A0K3CFM6_RHOTO</name>
<feature type="region of interest" description="Disordered" evidence="1">
    <location>
        <begin position="502"/>
        <end position="577"/>
    </location>
</feature>
<feature type="compositionally biased region" description="Acidic residues" evidence="1">
    <location>
        <begin position="149"/>
        <end position="160"/>
    </location>
</feature>
<feature type="region of interest" description="Disordered" evidence="1">
    <location>
        <begin position="590"/>
        <end position="620"/>
    </location>
</feature>
<evidence type="ECO:0000313" key="3">
    <source>
        <dbReference type="Proteomes" id="UP000199069"/>
    </source>
</evidence>
<keyword evidence="3" id="KW-1185">Reference proteome</keyword>
<gene>
    <name evidence="2" type="primary">FGENESH: predicted gene_3.318</name>
    <name evidence="2" type="ORF">BN2166_0018670</name>
</gene>
<proteinExistence type="predicted"/>
<organism evidence="2 3">
    <name type="scientific">Rhodotorula toruloides</name>
    <name type="common">Yeast</name>
    <name type="synonym">Rhodosporidium toruloides</name>
    <dbReference type="NCBI Taxonomy" id="5286"/>
    <lineage>
        <taxon>Eukaryota</taxon>
        <taxon>Fungi</taxon>
        <taxon>Dikarya</taxon>
        <taxon>Basidiomycota</taxon>
        <taxon>Pucciniomycotina</taxon>
        <taxon>Microbotryomycetes</taxon>
        <taxon>Sporidiobolales</taxon>
        <taxon>Sporidiobolaceae</taxon>
        <taxon>Rhodotorula</taxon>
    </lineage>
</organism>
<feature type="region of interest" description="Disordered" evidence="1">
    <location>
        <begin position="413"/>
        <end position="434"/>
    </location>
</feature>
<evidence type="ECO:0000313" key="2">
    <source>
        <dbReference type="EMBL" id="CTR06006.1"/>
    </source>
</evidence>
<evidence type="ECO:0000256" key="1">
    <source>
        <dbReference type="SAM" id="MobiDB-lite"/>
    </source>
</evidence>
<protein>
    <recommendedName>
        <fullName evidence="4">Integrase zinc-binding domain-containing protein</fullName>
    </recommendedName>
</protein>
<dbReference type="Proteomes" id="UP000199069">
    <property type="component" value="Unassembled WGS sequence"/>
</dbReference>
<feature type="compositionally biased region" description="Polar residues" evidence="1">
    <location>
        <begin position="554"/>
        <end position="564"/>
    </location>
</feature>
<reference evidence="2 3" key="1">
    <citation type="submission" date="2015-07" db="EMBL/GenBank/DDBJ databases">
        <authorList>
            <person name="Cajimat M.N.B."/>
            <person name="Milazzo M.L."/>
            <person name="Fulhorst C.F."/>
        </authorList>
    </citation>
    <scope>NUCLEOTIDE SEQUENCE [LARGE SCALE GENOMIC DNA]</scope>
    <source>
        <strain evidence="2">Single colony</strain>
    </source>
</reference>
<feature type="compositionally biased region" description="Low complexity" evidence="1">
    <location>
        <begin position="128"/>
        <end position="138"/>
    </location>
</feature>
<feature type="compositionally biased region" description="Low complexity" evidence="1">
    <location>
        <begin position="24"/>
        <end position="33"/>
    </location>
</feature>
<feature type="compositionally biased region" description="Polar residues" evidence="1">
    <location>
        <begin position="80"/>
        <end position="90"/>
    </location>
</feature>
<evidence type="ECO:0008006" key="4">
    <source>
        <dbReference type="Google" id="ProtNLM"/>
    </source>
</evidence>
<feature type="compositionally biased region" description="Gly residues" evidence="1">
    <location>
        <begin position="505"/>
        <end position="521"/>
    </location>
</feature>
<feature type="compositionally biased region" description="Acidic residues" evidence="1">
    <location>
        <begin position="66"/>
        <end position="76"/>
    </location>
</feature>
<dbReference type="EMBL" id="CWKI01000003">
    <property type="protein sequence ID" value="CTR06006.1"/>
    <property type="molecule type" value="Genomic_DNA"/>
</dbReference>
<dbReference type="AlphaFoldDB" id="A0A0K3CFM6"/>
<feature type="compositionally biased region" description="Low complexity" evidence="1">
    <location>
        <begin position="527"/>
        <end position="539"/>
    </location>
</feature>
<feature type="region of interest" description="Disordered" evidence="1">
    <location>
        <begin position="1"/>
        <end position="225"/>
    </location>
</feature>
<feature type="compositionally biased region" description="Low complexity" evidence="1">
    <location>
        <begin position="205"/>
        <end position="225"/>
    </location>
</feature>
<dbReference type="STRING" id="5286.A0A0K3CFM6"/>
<sequence>MDAAASPEHRDGLVRTVTPNGSLAWAPPAQQGPQDPPLPTTPSSSLNLKRARSPGQQGHVQGQQHDEDDVDAEGEPDVPSNATPAVTASVDQYPPLNDAPLASAAGQAGPVPAEQDDGEPPSKRPRRAAAQASARATRQLSKQQRGDSSSDEDEDGDEAKDEGNKDIAVENKPAPAPPPPVKKEPKPKPERKKPGPRIHKLPKSALAQQQQHQLPPPTLDLAVAPGLPGAGPLAGDLAVLDPVAGPSGTAGDVAPAPAAPLGPPPEPIIAHLVPVQPSDGEMPERTAYDKAVDDYILSLHPIKRNKALMTDSLHDLVLKILIEPQNTQLGDPQLRFWVRQRFTLLEQPEGKYVLHDNKKVVLKDALWDTIASAHAETKHGGRDKTYAAVKKGWSYVPKEVVTVFVKLCPTCGGKRATERKSTGPREKKPKDAKVEGLPAVLAGADGQDIQAAAAAAQALATAENGNAVAGPSGSTDDATAALVAALGASHNSHALNMRASFEAGGQAGPSGEKGGGFGPNGVGLLPQPSQQGHQAQQQQSRGPTSAPFLPLPQQAHNGPPQLSSLLGPGAGPAHQHPMHHQIPLYAYHPHAQHQHPQHQLPPPQQSHAHTLPLPPAQYGAAQYHPYAAHPDYPPLPMPPPPQQ</sequence>
<feature type="compositionally biased region" description="Basic and acidic residues" evidence="1">
    <location>
        <begin position="415"/>
        <end position="434"/>
    </location>
</feature>
<feature type="compositionally biased region" description="Basic residues" evidence="1">
    <location>
        <begin position="189"/>
        <end position="202"/>
    </location>
</feature>